<keyword evidence="1" id="KW-0812">Transmembrane</keyword>
<protein>
    <recommendedName>
        <fullName evidence="5">Signal peptidase</fullName>
    </recommendedName>
</protein>
<evidence type="ECO:0000256" key="1">
    <source>
        <dbReference type="SAM" id="Phobius"/>
    </source>
</evidence>
<dbReference type="EMBL" id="VOOS01000005">
    <property type="protein sequence ID" value="TXB64253.1"/>
    <property type="molecule type" value="Genomic_DNA"/>
</dbReference>
<dbReference type="RefSeq" id="WP_147101384.1">
    <property type="nucleotide sequence ID" value="NZ_VOOS01000005.1"/>
</dbReference>
<keyword evidence="1" id="KW-0472">Membrane</keyword>
<dbReference type="Proteomes" id="UP000321721">
    <property type="component" value="Unassembled WGS sequence"/>
</dbReference>
<dbReference type="InterPro" id="IPR058207">
    <property type="entry name" value="PID_CTERM"/>
</dbReference>
<accession>A0A5C6RPW9</accession>
<name>A0A5C6RPW9_9FLAO</name>
<sequence>MKKTLLYLSFIFLSYLSYAAAGGNGNGMGAPGGGNGMGNNGMGPNSGVPIDGGIGFLIAGGLLYGAKKTYDLRKDENQKH</sequence>
<feature type="chain" id="PRO_5022937975" description="Signal peptidase" evidence="2">
    <location>
        <begin position="20"/>
        <end position="80"/>
    </location>
</feature>
<gene>
    <name evidence="3" type="ORF">FRY74_10700</name>
</gene>
<reference evidence="3 4" key="1">
    <citation type="submission" date="2019-08" db="EMBL/GenBank/DDBJ databases">
        <title>Genome of Vicingus serpentipes NCIMB 15042.</title>
        <authorList>
            <person name="Bowman J.P."/>
        </authorList>
    </citation>
    <scope>NUCLEOTIDE SEQUENCE [LARGE SCALE GENOMIC DNA]</scope>
    <source>
        <strain evidence="3 4">NCIMB 15042</strain>
    </source>
</reference>
<dbReference type="AlphaFoldDB" id="A0A5C6RPW9"/>
<keyword evidence="1" id="KW-1133">Transmembrane helix</keyword>
<proteinExistence type="predicted"/>
<feature type="transmembrane region" description="Helical" evidence="1">
    <location>
        <begin position="45"/>
        <end position="64"/>
    </location>
</feature>
<keyword evidence="2" id="KW-0732">Signal</keyword>
<keyword evidence="4" id="KW-1185">Reference proteome</keyword>
<organism evidence="3 4">
    <name type="scientific">Vicingus serpentipes</name>
    <dbReference type="NCBI Taxonomy" id="1926625"/>
    <lineage>
        <taxon>Bacteria</taxon>
        <taxon>Pseudomonadati</taxon>
        <taxon>Bacteroidota</taxon>
        <taxon>Flavobacteriia</taxon>
        <taxon>Flavobacteriales</taxon>
        <taxon>Vicingaceae</taxon>
        <taxon>Vicingus</taxon>
    </lineage>
</organism>
<evidence type="ECO:0000256" key="2">
    <source>
        <dbReference type="SAM" id="SignalP"/>
    </source>
</evidence>
<evidence type="ECO:0000313" key="4">
    <source>
        <dbReference type="Proteomes" id="UP000321721"/>
    </source>
</evidence>
<evidence type="ECO:0008006" key="5">
    <source>
        <dbReference type="Google" id="ProtNLM"/>
    </source>
</evidence>
<comment type="caution">
    <text evidence="3">The sequence shown here is derived from an EMBL/GenBank/DDBJ whole genome shotgun (WGS) entry which is preliminary data.</text>
</comment>
<dbReference type="NCBIfam" id="NF046080">
    <property type="entry name" value="PID_CTERM"/>
    <property type="match status" value="1"/>
</dbReference>
<evidence type="ECO:0000313" key="3">
    <source>
        <dbReference type="EMBL" id="TXB64253.1"/>
    </source>
</evidence>
<feature type="signal peptide" evidence="2">
    <location>
        <begin position="1"/>
        <end position="19"/>
    </location>
</feature>